<protein>
    <submittedName>
        <fullName evidence="2">SEFIR domain protein</fullName>
    </submittedName>
</protein>
<dbReference type="InterPro" id="IPR035897">
    <property type="entry name" value="Toll_tir_struct_dom_sf"/>
</dbReference>
<name>Q0HVK7_SHESR</name>
<organism evidence="2">
    <name type="scientific">Shewanella sp. (strain MR-7)</name>
    <dbReference type="NCBI Taxonomy" id="60481"/>
    <lineage>
        <taxon>Bacteria</taxon>
        <taxon>Pseudomonadati</taxon>
        <taxon>Pseudomonadota</taxon>
        <taxon>Gammaproteobacteria</taxon>
        <taxon>Alteromonadales</taxon>
        <taxon>Shewanellaceae</taxon>
        <taxon>Shewanella</taxon>
    </lineage>
</organism>
<dbReference type="KEGG" id="shm:Shewmr7_1857"/>
<evidence type="ECO:0000259" key="1">
    <source>
        <dbReference type="PROSITE" id="PS51534"/>
    </source>
</evidence>
<feature type="domain" description="SEFIR" evidence="1">
    <location>
        <begin position="3"/>
        <end position="139"/>
    </location>
</feature>
<reference evidence="2" key="1">
    <citation type="submission" date="2006-08" db="EMBL/GenBank/DDBJ databases">
        <title>Complete sequence of Chromosome1 of Shewanella sp. MR-7.</title>
        <authorList>
            <consortium name="US DOE Joint Genome Institute"/>
            <person name="Copeland A."/>
            <person name="Lucas S."/>
            <person name="Lapidus A."/>
            <person name="Barry K."/>
            <person name="Detter J.C."/>
            <person name="Glavina del Rio T."/>
            <person name="Hammon N."/>
            <person name="Israni S."/>
            <person name="Dalin E."/>
            <person name="Tice H."/>
            <person name="Pitluck S."/>
            <person name="Kiss H."/>
            <person name="Brettin T."/>
            <person name="Bruce D."/>
            <person name="Han C."/>
            <person name="Tapia R."/>
            <person name="Gilna P."/>
            <person name="Schmutz J."/>
            <person name="Larimer F."/>
            <person name="Land M."/>
            <person name="Hauser L."/>
            <person name="Kyrpides N."/>
            <person name="Mikhailova N."/>
            <person name="Nealson K."/>
            <person name="Konstantinidis K."/>
            <person name="Klappenbach J."/>
            <person name="Tiedje J."/>
            <person name="Richardson P."/>
        </authorList>
    </citation>
    <scope>NUCLEOTIDE SEQUENCE</scope>
    <source>
        <strain evidence="2">MR-7</strain>
    </source>
</reference>
<dbReference type="AlphaFoldDB" id="Q0HVK7"/>
<proteinExistence type="predicted"/>
<gene>
    <name evidence="2" type="ordered locus">Shewmr7_1857</name>
</gene>
<dbReference type="Gene3D" id="3.40.50.10140">
    <property type="entry name" value="Toll/interleukin-1 receptor homology (TIR) domain"/>
    <property type="match status" value="1"/>
</dbReference>
<sequence>MSAPKLFISYCWSSTDHEEWVLRLGSELRESGVDVILDKWDLKEGHDANAFMEKMVTDEEIKKVILVIDEQYSEKANKRTGGVGTETQIISAEVYESVEQNKFVAVIAKRDQEGNTKLPVFYKSRIYIDLSDEDLYGKNFEQLLRWVYDKPLNVKPELGNKPAFLEEDKSISIGTSVAFRRMTEAVKNSRPHAHGAILEYFNILASGIGKFRLEPSCGENDFDQKVIDSISSAMPIHNELIEAFSTLAQYDTNKRTIPVIHKFFESLIKYLDCPEGVNQYHECDWDNLQFIVQECFLLCITIFLKYERFDVVEHLLTQRYFEEGSPRSGQSKMRSYGIFRHHLKSLDHRNSRLRLRRLSLHADILKERCSDSGISFEQMMQADFVLYVTEAMHGLNEGRRQEWWPETLVFKSFRGGTFELFLRAESKEYFDRITGILGVKSKADLEAFAQAIRDEKIYVPKWDYERISPLELMNFAQLCSRA</sequence>
<dbReference type="SUPFAM" id="SSF52200">
    <property type="entry name" value="Toll/Interleukin receptor TIR domain"/>
    <property type="match status" value="1"/>
</dbReference>
<dbReference type="Pfam" id="PF08357">
    <property type="entry name" value="SEFIR"/>
    <property type="match status" value="1"/>
</dbReference>
<dbReference type="InterPro" id="IPR013568">
    <property type="entry name" value="SEFIR_dom"/>
</dbReference>
<dbReference type="EMBL" id="CP000444">
    <property type="protein sequence ID" value="ABI42848.1"/>
    <property type="molecule type" value="Genomic_DNA"/>
</dbReference>
<accession>Q0HVK7</accession>
<dbReference type="HOGENOM" id="CLU_574697_0_0_6"/>
<evidence type="ECO:0000313" key="2">
    <source>
        <dbReference type="EMBL" id="ABI42848.1"/>
    </source>
</evidence>
<dbReference type="PROSITE" id="PS51534">
    <property type="entry name" value="SEFIR"/>
    <property type="match status" value="1"/>
</dbReference>